<dbReference type="Proteomes" id="UP001301769">
    <property type="component" value="Unassembled WGS sequence"/>
</dbReference>
<accession>A0AAN6Y184</accession>
<protein>
    <submittedName>
        <fullName evidence="2">Uncharacterized protein</fullName>
    </submittedName>
</protein>
<evidence type="ECO:0000256" key="1">
    <source>
        <dbReference type="SAM" id="Phobius"/>
    </source>
</evidence>
<proteinExistence type="predicted"/>
<reference evidence="2" key="1">
    <citation type="journal article" date="2023" name="Mol. Phylogenet. Evol.">
        <title>Genome-scale phylogeny and comparative genomics of the fungal order Sordariales.</title>
        <authorList>
            <person name="Hensen N."/>
            <person name="Bonometti L."/>
            <person name="Westerberg I."/>
            <person name="Brannstrom I.O."/>
            <person name="Guillou S."/>
            <person name="Cros-Aarteil S."/>
            <person name="Calhoun S."/>
            <person name="Haridas S."/>
            <person name="Kuo A."/>
            <person name="Mondo S."/>
            <person name="Pangilinan J."/>
            <person name="Riley R."/>
            <person name="LaButti K."/>
            <person name="Andreopoulos B."/>
            <person name="Lipzen A."/>
            <person name="Chen C."/>
            <person name="Yan M."/>
            <person name="Daum C."/>
            <person name="Ng V."/>
            <person name="Clum A."/>
            <person name="Steindorff A."/>
            <person name="Ohm R.A."/>
            <person name="Martin F."/>
            <person name="Silar P."/>
            <person name="Natvig D.O."/>
            <person name="Lalanne C."/>
            <person name="Gautier V."/>
            <person name="Ament-Velasquez S.L."/>
            <person name="Kruys A."/>
            <person name="Hutchinson M.I."/>
            <person name="Powell A.J."/>
            <person name="Barry K."/>
            <person name="Miller A.N."/>
            <person name="Grigoriev I.V."/>
            <person name="Debuchy R."/>
            <person name="Gladieux P."/>
            <person name="Hiltunen Thoren M."/>
            <person name="Johannesson H."/>
        </authorList>
    </citation>
    <scope>NUCLEOTIDE SEQUENCE</scope>
    <source>
        <strain evidence="2">PSN293</strain>
    </source>
</reference>
<keyword evidence="1" id="KW-1133">Transmembrane helix</keyword>
<organism evidence="2 3">
    <name type="scientific">Rhypophila decipiens</name>
    <dbReference type="NCBI Taxonomy" id="261697"/>
    <lineage>
        <taxon>Eukaryota</taxon>
        <taxon>Fungi</taxon>
        <taxon>Dikarya</taxon>
        <taxon>Ascomycota</taxon>
        <taxon>Pezizomycotina</taxon>
        <taxon>Sordariomycetes</taxon>
        <taxon>Sordariomycetidae</taxon>
        <taxon>Sordariales</taxon>
        <taxon>Naviculisporaceae</taxon>
        <taxon>Rhypophila</taxon>
    </lineage>
</organism>
<dbReference type="AlphaFoldDB" id="A0AAN6Y184"/>
<sequence>MANECMSFHTCIPRLLFLQVPERCCQIQDYKCTSIIYPPEVLMLLFPLPFYLCICFALALLCHVTGPFIWYRAAPMLTGFGFGQRLPCKGKEVHYDVISVSIQPTSGFCLYPAVLRVVARHRARRTYNQLQIGHHSAADEETLKRVSKPCVLVFAPNSLIPLLDKNPSTVIGTCSAMLYDGVTCKASYVSRQNTGSDTISIYTLEPAEASYFPLHVFWVIKLQDGGCSLACLLVSGDAPVRTATLVAMSHLKHLTEDKKHSRR</sequence>
<feature type="transmembrane region" description="Helical" evidence="1">
    <location>
        <begin position="48"/>
        <end position="71"/>
    </location>
</feature>
<keyword evidence="1" id="KW-0472">Membrane</keyword>
<evidence type="ECO:0000313" key="3">
    <source>
        <dbReference type="Proteomes" id="UP001301769"/>
    </source>
</evidence>
<keyword evidence="3" id="KW-1185">Reference proteome</keyword>
<reference evidence="2" key="2">
    <citation type="submission" date="2023-05" db="EMBL/GenBank/DDBJ databases">
        <authorList>
            <consortium name="Lawrence Berkeley National Laboratory"/>
            <person name="Steindorff A."/>
            <person name="Hensen N."/>
            <person name="Bonometti L."/>
            <person name="Westerberg I."/>
            <person name="Brannstrom I.O."/>
            <person name="Guillou S."/>
            <person name="Cros-Aarteil S."/>
            <person name="Calhoun S."/>
            <person name="Haridas S."/>
            <person name="Kuo A."/>
            <person name="Mondo S."/>
            <person name="Pangilinan J."/>
            <person name="Riley R."/>
            <person name="Labutti K."/>
            <person name="Andreopoulos B."/>
            <person name="Lipzen A."/>
            <person name="Chen C."/>
            <person name="Yanf M."/>
            <person name="Daum C."/>
            <person name="Ng V."/>
            <person name="Clum A."/>
            <person name="Ohm R."/>
            <person name="Martin F."/>
            <person name="Silar P."/>
            <person name="Natvig D."/>
            <person name="Lalanne C."/>
            <person name="Gautier V."/>
            <person name="Ament-Velasquez S.L."/>
            <person name="Kruys A."/>
            <person name="Hutchinson M.I."/>
            <person name="Powell A.J."/>
            <person name="Barry K."/>
            <person name="Miller A.N."/>
            <person name="Grigoriev I.V."/>
            <person name="Debuchy R."/>
            <person name="Gladieux P."/>
            <person name="Thoren M.H."/>
            <person name="Johannesson H."/>
        </authorList>
    </citation>
    <scope>NUCLEOTIDE SEQUENCE</scope>
    <source>
        <strain evidence="2">PSN293</strain>
    </source>
</reference>
<dbReference type="EMBL" id="MU858167">
    <property type="protein sequence ID" value="KAK4210724.1"/>
    <property type="molecule type" value="Genomic_DNA"/>
</dbReference>
<gene>
    <name evidence="2" type="ORF">QBC37DRAFT_485176</name>
</gene>
<comment type="caution">
    <text evidence="2">The sequence shown here is derived from an EMBL/GenBank/DDBJ whole genome shotgun (WGS) entry which is preliminary data.</text>
</comment>
<keyword evidence="1" id="KW-0812">Transmembrane</keyword>
<name>A0AAN6Y184_9PEZI</name>
<evidence type="ECO:0000313" key="2">
    <source>
        <dbReference type="EMBL" id="KAK4210724.1"/>
    </source>
</evidence>